<name>A0A6J6FZM2_9ZZZZ</name>
<accession>A0A6J6FZM2</accession>
<dbReference type="AlphaFoldDB" id="A0A6J6FZM2"/>
<protein>
    <submittedName>
        <fullName evidence="1">Unannotated protein</fullName>
    </submittedName>
</protein>
<gene>
    <name evidence="1" type="ORF">UFOPK1493_03918</name>
</gene>
<proteinExistence type="predicted"/>
<reference evidence="1" key="1">
    <citation type="submission" date="2020-05" db="EMBL/GenBank/DDBJ databases">
        <authorList>
            <person name="Chiriac C."/>
            <person name="Salcher M."/>
            <person name="Ghai R."/>
            <person name="Kavagutti S V."/>
        </authorList>
    </citation>
    <scope>NUCLEOTIDE SEQUENCE</scope>
</reference>
<organism evidence="1">
    <name type="scientific">freshwater metagenome</name>
    <dbReference type="NCBI Taxonomy" id="449393"/>
    <lineage>
        <taxon>unclassified sequences</taxon>
        <taxon>metagenomes</taxon>
        <taxon>ecological metagenomes</taxon>
    </lineage>
</organism>
<evidence type="ECO:0000313" key="1">
    <source>
        <dbReference type="EMBL" id="CAB4594397.1"/>
    </source>
</evidence>
<sequence length="41" mass="4085">MAEAVGVPVIELPTHNLPGDGGYATFVVEMATLITGGLTAA</sequence>
<dbReference type="EMBL" id="CAEZSR010000258">
    <property type="protein sequence ID" value="CAB4594397.1"/>
    <property type="molecule type" value="Genomic_DNA"/>
</dbReference>